<evidence type="ECO:0000313" key="2">
    <source>
        <dbReference type="Proteomes" id="UP001172386"/>
    </source>
</evidence>
<keyword evidence="2" id="KW-1185">Reference proteome</keyword>
<reference evidence="1" key="1">
    <citation type="submission" date="2022-10" db="EMBL/GenBank/DDBJ databases">
        <title>Culturing micro-colonial fungi from biological soil crusts in the Mojave desert and describing Neophaeococcomyces mojavensis, and introducing the new genera and species Taxawa tesnikishii.</title>
        <authorList>
            <person name="Kurbessoian T."/>
            <person name="Stajich J.E."/>
        </authorList>
    </citation>
    <scope>NUCLEOTIDE SEQUENCE</scope>
    <source>
        <strain evidence="1">JES_112</strain>
    </source>
</reference>
<dbReference type="Proteomes" id="UP001172386">
    <property type="component" value="Unassembled WGS sequence"/>
</dbReference>
<proteinExistence type="predicted"/>
<gene>
    <name evidence="1" type="ORF">H2198_007916</name>
</gene>
<protein>
    <submittedName>
        <fullName evidence="1">Uncharacterized protein</fullName>
    </submittedName>
</protein>
<sequence length="360" mass="40998">MDGAKSSPFVPATDVQLHRNPPLAPSQELAYRNKCIQLKRRLAEIESNNDMTRKRIGAEKERIQKMRLLRAILLNQLKEIMETPGRKWKPEELEKMGIAINGSADDDDHLNTRIRPEGEVLLDDSSEDSSEDIPEPSDRPTRMKRQNNNYRGETIMNAQNQNSVNPSMYQPGLPAIAPAGSYSPATQREPLLTTSFQTPVAAGSPIQQYPVQQQQFIQDPRYAHSSPIQTGQPLHPPQARSVSLAHPQPEPNGYPRGPLAIPQPVRPRPPYEQFCEHMRPQLEADNYPREHVQARIDEEWRKLSAENRGLWEERYHEQMREYEEAMDTWKRMQRRHNPDVALSTPAAVAAGTSFSAISRG</sequence>
<comment type="caution">
    <text evidence="1">The sequence shown here is derived from an EMBL/GenBank/DDBJ whole genome shotgun (WGS) entry which is preliminary data.</text>
</comment>
<evidence type="ECO:0000313" key="1">
    <source>
        <dbReference type="EMBL" id="KAJ9652869.1"/>
    </source>
</evidence>
<dbReference type="EMBL" id="JAPDRQ010000179">
    <property type="protein sequence ID" value="KAJ9652869.1"/>
    <property type="molecule type" value="Genomic_DNA"/>
</dbReference>
<name>A0ACC2ZZ01_9EURO</name>
<organism evidence="1 2">
    <name type="scientific">Neophaeococcomyces mojaviensis</name>
    <dbReference type="NCBI Taxonomy" id="3383035"/>
    <lineage>
        <taxon>Eukaryota</taxon>
        <taxon>Fungi</taxon>
        <taxon>Dikarya</taxon>
        <taxon>Ascomycota</taxon>
        <taxon>Pezizomycotina</taxon>
        <taxon>Eurotiomycetes</taxon>
        <taxon>Chaetothyriomycetidae</taxon>
        <taxon>Chaetothyriales</taxon>
        <taxon>Chaetothyriales incertae sedis</taxon>
        <taxon>Neophaeococcomyces</taxon>
    </lineage>
</organism>
<accession>A0ACC2ZZ01</accession>